<proteinExistence type="predicted"/>
<keyword evidence="2" id="KW-1185">Reference proteome</keyword>
<evidence type="ECO:0000313" key="2">
    <source>
        <dbReference type="Proteomes" id="UP000199673"/>
    </source>
</evidence>
<name>A0A1I7CBT5_9BACT</name>
<protein>
    <submittedName>
        <fullName evidence="1">Uncharacterized protein</fullName>
    </submittedName>
</protein>
<dbReference type="EMBL" id="FPBF01000004">
    <property type="protein sequence ID" value="SFT96876.1"/>
    <property type="molecule type" value="Genomic_DNA"/>
</dbReference>
<dbReference type="OrthoDB" id="826657at2"/>
<organism evidence="1 2">
    <name type="scientific">Algoriphagus locisalis</name>
    <dbReference type="NCBI Taxonomy" id="305507"/>
    <lineage>
        <taxon>Bacteria</taxon>
        <taxon>Pseudomonadati</taxon>
        <taxon>Bacteroidota</taxon>
        <taxon>Cytophagia</taxon>
        <taxon>Cytophagales</taxon>
        <taxon>Cyclobacteriaceae</taxon>
        <taxon>Algoriphagus</taxon>
    </lineage>
</organism>
<dbReference type="Proteomes" id="UP000199673">
    <property type="component" value="Unassembled WGS sequence"/>
</dbReference>
<dbReference type="AlphaFoldDB" id="A0A1I7CBT5"/>
<evidence type="ECO:0000313" key="1">
    <source>
        <dbReference type="EMBL" id="SFT96876.1"/>
    </source>
</evidence>
<accession>A0A1I7CBT5</accession>
<sequence length="91" mass="10478">MNEDSDKMTSMEDDVVAKVIIHMPTEPEVSFECPLMFKLPEVGQVLDLIYENFITDPDEWEIALSTLENDVMVIDRIEGNDVYLREGNPEK</sequence>
<gene>
    <name evidence="1" type="ORF">SAMN04489724_3046</name>
</gene>
<reference evidence="2" key="1">
    <citation type="submission" date="2016-10" db="EMBL/GenBank/DDBJ databases">
        <authorList>
            <person name="Varghese N."/>
            <person name="Submissions S."/>
        </authorList>
    </citation>
    <scope>NUCLEOTIDE SEQUENCE [LARGE SCALE GENOMIC DNA]</scope>
    <source>
        <strain evidence="2">DSM 23445</strain>
    </source>
</reference>
<dbReference type="RefSeq" id="WP_091694892.1">
    <property type="nucleotide sequence ID" value="NZ_FPBF01000004.1"/>
</dbReference>